<gene>
    <name evidence="4" type="ORF">yc1106_05098</name>
</gene>
<evidence type="ECO:0000313" key="5">
    <source>
        <dbReference type="Proteomes" id="UP001056012"/>
    </source>
</evidence>
<keyword evidence="5" id="KW-1185">Reference proteome</keyword>
<dbReference type="OrthoDB" id="10249920at2759"/>
<dbReference type="PROSITE" id="PS51462">
    <property type="entry name" value="NUDIX"/>
    <property type="match status" value="1"/>
</dbReference>
<dbReference type="SUPFAM" id="SSF55811">
    <property type="entry name" value="Nudix"/>
    <property type="match status" value="1"/>
</dbReference>
<dbReference type="PANTHER" id="PTHR11839">
    <property type="entry name" value="UDP/ADP-SUGAR PYROPHOSPHATASE"/>
    <property type="match status" value="1"/>
</dbReference>
<keyword evidence="2" id="KW-0378">Hydrolase</keyword>
<evidence type="ECO:0000256" key="1">
    <source>
        <dbReference type="ARBA" id="ARBA00001946"/>
    </source>
</evidence>
<dbReference type="InterPro" id="IPR000086">
    <property type="entry name" value="NUDIX_hydrolase_dom"/>
</dbReference>
<dbReference type="PANTHER" id="PTHR11839:SF18">
    <property type="entry name" value="NUDIX HYDROLASE DOMAIN-CONTAINING PROTEIN"/>
    <property type="match status" value="1"/>
</dbReference>
<dbReference type="VEuPathDB" id="FungiDB:yc1106_05098"/>
<reference evidence="4" key="1">
    <citation type="submission" date="2021-12" db="EMBL/GenBank/DDBJ databases">
        <title>Curvularia clavata genome.</title>
        <authorList>
            <person name="Cao Y."/>
        </authorList>
    </citation>
    <scope>NUCLEOTIDE SEQUENCE</scope>
    <source>
        <strain evidence="4">Yc1106</strain>
    </source>
</reference>
<accession>A0A9Q8ZAE0</accession>
<evidence type="ECO:0000256" key="2">
    <source>
        <dbReference type="ARBA" id="ARBA00022801"/>
    </source>
</evidence>
<dbReference type="Proteomes" id="UP001056012">
    <property type="component" value="Chromosome 3"/>
</dbReference>
<dbReference type="GO" id="GO:0080042">
    <property type="term" value="F:ADP-glucose pyrophosphohydrolase activity"/>
    <property type="evidence" value="ECO:0007669"/>
    <property type="project" value="TreeGrafter"/>
</dbReference>
<evidence type="ECO:0000259" key="3">
    <source>
        <dbReference type="PROSITE" id="PS51462"/>
    </source>
</evidence>
<comment type="cofactor">
    <cofactor evidence="1">
        <name>Mg(2+)</name>
        <dbReference type="ChEBI" id="CHEBI:18420"/>
    </cofactor>
</comment>
<sequence length="328" mass="36682">MRIQIHDPNTKPPTRPPPALTLEEFSNKVFNPPIPVYLPWNLTAQEFSQLLDSPIDKPAFKFPALRNWLSGLIKALDAQQDEAHPFHKKPYRLEELAVESVDWFDKENHARLGYMKIQSEIRNGPGDDEWIPGAAFLRGGSVAILVIVQPTDASGEAEKQVILTVQPRPAVSSLAFTEIPAGMLDDSGCFTGTAARELKEEAHLEVNQSDLLDLSELALPQGSSDNLSGTEQLRAAMYPSPGGCDEFMKLYLYQKRLSRSHMEWLKDRATGLEHEGERIRLKLVPLDALWREAARDGKTLAALALYENLLQEGRIPDMPDEQAGEPRL</sequence>
<dbReference type="AlphaFoldDB" id="A0A9Q8ZAE0"/>
<dbReference type="InterPro" id="IPR015797">
    <property type="entry name" value="NUDIX_hydrolase-like_dom_sf"/>
</dbReference>
<evidence type="ECO:0000313" key="4">
    <source>
        <dbReference type="EMBL" id="USP77824.1"/>
    </source>
</evidence>
<proteinExistence type="predicted"/>
<dbReference type="GO" id="GO:0019693">
    <property type="term" value="P:ribose phosphate metabolic process"/>
    <property type="evidence" value="ECO:0007669"/>
    <property type="project" value="TreeGrafter"/>
</dbReference>
<protein>
    <recommendedName>
        <fullName evidence="3">Nudix hydrolase domain-containing protein</fullName>
    </recommendedName>
</protein>
<dbReference type="EMBL" id="CP089276">
    <property type="protein sequence ID" value="USP77824.1"/>
    <property type="molecule type" value="Genomic_DNA"/>
</dbReference>
<dbReference type="GO" id="GO:0006753">
    <property type="term" value="P:nucleoside phosphate metabolic process"/>
    <property type="evidence" value="ECO:0007669"/>
    <property type="project" value="TreeGrafter"/>
</dbReference>
<name>A0A9Q8ZAE0_CURCL</name>
<dbReference type="CDD" id="cd03424">
    <property type="entry name" value="NUDIX_ADPRase_Nudt5_UGPPase_Nudt14"/>
    <property type="match status" value="1"/>
</dbReference>
<dbReference type="Gene3D" id="3.90.79.10">
    <property type="entry name" value="Nucleoside Triphosphate Pyrophosphohydrolase"/>
    <property type="match status" value="1"/>
</dbReference>
<feature type="domain" description="Nudix hydrolase" evidence="3">
    <location>
        <begin position="137"/>
        <end position="307"/>
    </location>
</feature>
<organism evidence="4 5">
    <name type="scientific">Curvularia clavata</name>
    <dbReference type="NCBI Taxonomy" id="95742"/>
    <lineage>
        <taxon>Eukaryota</taxon>
        <taxon>Fungi</taxon>
        <taxon>Dikarya</taxon>
        <taxon>Ascomycota</taxon>
        <taxon>Pezizomycotina</taxon>
        <taxon>Dothideomycetes</taxon>
        <taxon>Pleosporomycetidae</taxon>
        <taxon>Pleosporales</taxon>
        <taxon>Pleosporineae</taxon>
        <taxon>Pleosporaceae</taxon>
        <taxon>Curvularia</taxon>
    </lineage>
</organism>
<dbReference type="Pfam" id="PF00293">
    <property type="entry name" value="NUDIX"/>
    <property type="match status" value="1"/>
</dbReference>
<dbReference type="GO" id="GO:0080041">
    <property type="term" value="F:ADP-ribose pyrophosphohydrolase activity"/>
    <property type="evidence" value="ECO:0007669"/>
    <property type="project" value="TreeGrafter"/>
</dbReference>